<feature type="transmembrane region" description="Helical" evidence="6">
    <location>
        <begin position="45"/>
        <end position="65"/>
    </location>
</feature>
<accession>A0A495J1Q7</accession>
<feature type="transmembrane region" description="Helical" evidence="6">
    <location>
        <begin position="77"/>
        <end position="97"/>
    </location>
</feature>
<dbReference type="EMBL" id="RBKU01000001">
    <property type="protein sequence ID" value="RKR82900.1"/>
    <property type="molecule type" value="Genomic_DNA"/>
</dbReference>
<evidence type="ECO:0000313" key="8">
    <source>
        <dbReference type="EMBL" id="RKR82900.1"/>
    </source>
</evidence>
<sequence length="108" mass="12361">MIKLIKTSVGRLRLVGYLEGTSLLVLLFIAVPLKYITHNPELVKSMGPVHGLLFLLFVFNTLSVGVEQHWKFRQTTWKVLIACIIPFGTFYIDRYILKDVNTNVNPEV</sequence>
<comment type="subcellular location">
    <subcellularLocation>
        <location evidence="1">Cell membrane</location>
        <topology evidence="1">Multi-pass membrane protein</topology>
    </subcellularLocation>
</comment>
<dbReference type="PANTHER" id="PTHR40077:SF2">
    <property type="entry name" value="MEMBRANE PROTEIN"/>
    <property type="match status" value="1"/>
</dbReference>
<dbReference type="NCBIfam" id="TIGR03954">
    <property type="entry name" value="integ_memb_HG"/>
    <property type="match status" value="1"/>
</dbReference>
<keyword evidence="9" id="KW-1185">Reference proteome</keyword>
<evidence type="ECO:0000256" key="5">
    <source>
        <dbReference type="ARBA" id="ARBA00023136"/>
    </source>
</evidence>
<keyword evidence="3 6" id="KW-0812">Transmembrane</keyword>
<keyword evidence="4 6" id="KW-1133">Transmembrane helix</keyword>
<reference evidence="8 9" key="1">
    <citation type="submission" date="2018-10" db="EMBL/GenBank/DDBJ databases">
        <title>Genomic Encyclopedia of Archaeal and Bacterial Type Strains, Phase II (KMG-II): from individual species to whole genera.</title>
        <authorList>
            <person name="Goeker M."/>
        </authorList>
    </citation>
    <scope>NUCLEOTIDE SEQUENCE [LARGE SCALE GENOMIC DNA]</scope>
    <source>
        <strain evidence="8 9">DSM 18602</strain>
    </source>
</reference>
<evidence type="ECO:0000256" key="3">
    <source>
        <dbReference type="ARBA" id="ARBA00022692"/>
    </source>
</evidence>
<name>A0A495J1Q7_9SPHI</name>
<dbReference type="RefSeq" id="WP_121201992.1">
    <property type="nucleotide sequence ID" value="NZ_RBKU01000001.1"/>
</dbReference>
<evidence type="ECO:0000313" key="9">
    <source>
        <dbReference type="Proteomes" id="UP000268007"/>
    </source>
</evidence>
<evidence type="ECO:0000259" key="7">
    <source>
        <dbReference type="Pfam" id="PF12823"/>
    </source>
</evidence>
<dbReference type="GO" id="GO:0005886">
    <property type="term" value="C:plasma membrane"/>
    <property type="evidence" value="ECO:0007669"/>
    <property type="project" value="UniProtKB-SubCell"/>
</dbReference>
<feature type="transmembrane region" description="Helical" evidence="6">
    <location>
        <begin position="12"/>
        <end position="33"/>
    </location>
</feature>
<dbReference type="InterPro" id="IPR023845">
    <property type="entry name" value="DUF3817_TM"/>
</dbReference>
<dbReference type="Proteomes" id="UP000268007">
    <property type="component" value="Unassembled WGS sequence"/>
</dbReference>
<gene>
    <name evidence="8" type="ORF">BDD43_3093</name>
</gene>
<proteinExistence type="predicted"/>
<evidence type="ECO:0000256" key="2">
    <source>
        <dbReference type="ARBA" id="ARBA00022475"/>
    </source>
</evidence>
<organism evidence="8 9">
    <name type="scientific">Mucilaginibacter gracilis</name>
    <dbReference type="NCBI Taxonomy" id="423350"/>
    <lineage>
        <taxon>Bacteria</taxon>
        <taxon>Pseudomonadati</taxon>
        <taxon>Bacteroidota</taxon>
        <taxon>Sphingobacteriia</taxon>
        <taxon>Sphingobacteriales</taxon>
        <taxon>Sphingobacteriaceae</taxon>
        <taxon>Mucilaginibacter</taxon>
    </lineage>
</organism>
<dbReference type="AlphaFoldDB" id="A0A495J1Q7"/>
<evidence type="ECO:0000256" key="4">
    <source>
        <dbReference type="ARBA" id="ARBA00022989"/>
    </source>
</evidence>
<comment type="caution">
    <text evidence="8">The sequence shown here is derived from an EMBL/GenBank/DDBJ whole genome shotgun (WGS) entry which is preliminary data.</text>
</comment>
<keyword evidence="2" id="KW-1003">Cell membrane</keyword>
<dbReference type="PANTHER" id="PTHR40077">
    <property type="entry name" value="MEMBRANE PROTEIN-RELATED"/>
    <property type="match status" value="1"/>
</dbReference>
<dbReference type="OrthoDB" id="1121311at2"/>
<keyword evidence="5 6" id="KW-0472">Membrane</keyword>
<evidence type="ECO:0000256" key="1">
    <source>
        <dbReference type="ARBA" id="ARBA00004651"/>
    </source>
</evidence>
<dbReference type="Pfam" id="PF12823">
    <property type="entry name" value="DUF3817"/>
    <property type="match status" value="1"/>
</dbReference>
<feature type="domain" description="DUF3817" evidence="7">
    <location>
        <begin position="10"/>
        <end position="96"/>
    </location>
</feature>
<evidence type="ECO:0000256" key="6">
    <source>
        <dbReference type="SAM" id="Phobius"/>
    </source>
</evidence>
<protein>
    <submittedName>
        <fullName evidence="8">Integral membrane protein</fullName>
    </submittedName>
</protein>